<organism evidence="2 3">
    <name type="scientific">Invertebrate iridescent virus 6</name>
    <name type="common">IIV-6</name>
    <name type="synonym">Chilo iridescent virus</name>
    <dbReference type="NCBI Taxonomy" id="176652"/>
    <lineage>
        <taxon>Viruses</taxon>
        <taxon>Varidnaviria</taxon>
        <taxon>Bamfordvirae</taxon>
        <taxon>Nucleocytoviricota</taxon>
        <taxon>Megaviricetes</taxon>
        <taxon>Pimascovirales</taxon>
        <taxon>Pimascovirales incertae sedis</taxon>
        <taxon>Iridoviridae</taxon>
        <taxon>Betairidovirinae</taxon>
        <taxon>Iridovirus</taxon>
        <taxon>Iridovirus chilo1</taxon>
    </lineage>
</organism>
<keyword evidence="1" id="KW-0812">Transmembrane</keyword>
<organismHost>
    <name type="scientific">Acheta domesticus</name>
    <name type="common">House cricket</name>
    <dbReference type="NCBI Taxonomy" id="6997"/>
</organismHost>
<protein>
    <submittedName>
        <fullName evidence="2">239R</fullName>
    </submittedName>
</protein>
<reference evidence="2 3" key="9">
    <citation type="journal article" date="1994" name="J. Gen. Virol.">
        <title>Insect iridescent virus type 6 encodes a polypeptide related to the largest subunit of eukaryotic RNA polymerase II.</title>
        <authorList>
            <person name="Schnitzler P."/>
            <person name="Sonntag K.C."/>
            <person name="Muller M."/>
            <person name="Janssen W."/>
            <person name="Bugert J.J."/>
            <person name="Koonin E.V."/>
            <person name="Darai G."/>
        </authorList>
    </citation>
    <scope>NUCLEOTIDE SEQUENCE [LARGE SCALE GENOMIC DNA]</scope>
</reference>
<name>Q91FT3_IIV6</name>
<reference evidence="2 3" key="4">
    <citation type="journal article" date="1988" name="Virology">
        <title>Identification and characterization of the repetitive DNA element in the genome of insect iridescent virus type 6.</title>
        <authorList>
            <person name="Fischer M."/>
            <person name="Schnitzler P."/>
            <person name="Delius H."/>
            <person name="Darai G."/>
        </authorList>
    </citation>
    <scope>NUCLEOTIDE SEQUENCE [LARGE SCALE GENOMIC DNA]</scope>
</reference>
<organismHost>
    <name type="scientific">Gryllus campestris</name>
    <dbReference type="NCBI Taxonomy" id="58607"/>
</organismHost>
<dbReference type="RefSeq" id="NP_149702.1">
    <property type="nucleotide sequence ID" value="NC_003038.1"/>
</dbReference>
<reference evidence="2 3" key="6">
    <citation type="journal article" date="1992" name="Virus Genes">
        <title>Characterization of the third origin of DNA replication of the genome of insect iridescent virus type 6.</title>
        <authorList>
            <person name="Sonntag K.C."/>
            <person name="Darai G."/>
        </authorList>
    </citation>
    <scope>NUCLEOTIDE SEQUENCE [LARGE SCALE GENOMIC DNA]</scope>
</reference>
<reference evidence="2 3" key="3">
    <citation type="journal article" date="1987" name="Virology">
        <title>Molecular cloning and physical mapping of the genome of insect iridescent virus type 6: further evidence for circular permutation of the viral genome.</title>
        <authorList>
            <person name="Schnitzler P."/>
            <person name="Soltau J.B."/>
            <person name="Fischer M."/>
            <person name="Reisner H."/>
            <person name="Scholz J."/>
            <person name="Delius H."/>
            <person name="Darai G."/>
        </authorList>
    </citation>
    <scope>NUCLEOTIDE SEQUENCE [LARGE SCALE GENOMIC DNA]</scope>
</reference>
<organismHost>
    <name type="scientific">Spodoptera frugiperda</name>
    <name type="common">Fall armyworm</name>
    <dbReference type="NCBI Taxonomy" id="7108"/>
</organismHost>
<reference evidence="2 3" key="5">
    <citation type="journal article" date="1992" name="Virus Genes">
        <title>Identification and mapping of origins of DNA replication within the DNA sequences of the genome of insect iridescent virus type 6.</title>
        <authorList>
            <person name="Handermann M."/>
            <person name="Schnitzler P."/>
            <person name="Rosen-Wolff A."/>
            <person name="Raab K."/>
            <person name="Sonntag K.C."/>
            <person name="Darai G."/>
        </authorList>
    </citation>
    <scope>NUCLEOTIDE SEQUENCE [LARGE SCALE GENOMIC DNA]</scope>
</reference>
<keyword evidence="1" id="KW-1133">Transmembrane helix</keyword>
<feature type="transmembrane region" description="Helical" evidence="1">
    <location>
        <begin position="33"/>
        <end position="51"/>
    </location>
</feature>
<organismHost>
    <name type="scientific">Chilo suppressalis</name>
    <name type="common">Asiatic rice borer moth</name>
    <dbReference type="NCBI Taxonomy" id="168631"/>
</organismHost>
<dbReference type="KEGG" id="vg:1733401"/>
<dbReference type="GeneID" id="1733401"/>
<reference evidence="2 3" key="13">
    <citation type="journal article" date="1998" name="Virus Genes">
        <title>Identification of a thymidylate synthase gene within the genome of Chilo iridescent virus.</title>
        <authorList>
            <person name="Muller K."/>
            <person name="Tidona C.A."/>
            <person name="Bahr U."/>
            <person name="Darai G."/>
        </authorList>
    </citation>
    <scope>NUCLEOTIDE SEQUENCE [LARGE SCALE GENOMIC DNA]</scope>
</reference>
<reference evidence="2 3" key="12">
    <citation type="journal article" date="1997" name="Virus Genes">
        <title>The DNA sequence of Chilo iridescent virus between the genome coordinates 0.101 and 0.391; similarities in coding strategy between insect and vertebrate iridoviruses.</title>
        <authorList>
            <person name="Bahr U."/>
            <person name="Tidona C.A."/>
            <person name="Darai G."/>
        </authorList>
    </citation>
    <scope>NUCLEOTIDE SEQUENCE [LARGE SCALE GENOMIC DNA]</scope>
</reference>
<sequence>MKFYIKWMWFKLNLIFQLKIVHLNQIKIKEENVFFFLNVMTKIILIIQLELKILMQKKH</sequence>
<keyword evidence="3" id="KW-1185">Reference proteome</keyword>
<proteinExistence type="predicted"/>
<reference evidence="2 3" key="8">
    <citation type="journal article" date="1994" name="Intervirology">
        <title>Identification of the primary structure and the coding capacity of the genome of insect iridescent virus type 6 between the genome coordinates 0.310 and 0.347 (7990 bp).</title>
        <authorList>
            <person name="Sonntag K.C."/>
            <person name="Schnitzler P."/>
            <person name="Janssen W."/>
            <person name="Darai G."/>
        </authorList>
    </citation>
    <scope>NUCLEOTIDE SEQUENCE [LARGE SCALE GENOMIC DNA]</scope>
</reference>
<reference evidence="2 3" key="10">
    <citation type="journal article" date="1994" name="Nucleic Acids Res.">
        <title>Identification of genes encoding zinc finger proteins, non-histone chromosomal HMG protein homologue, and a putative GTP phosphohydrolase in the genome of Chilo iridescent virus.</title>
        <authorList>
            <person name="Schnitzler P."/>
            <person name="Hug M."/>
            <person name="Handermann M."/>
            <person name="Janssen W."/>
            <person name="Koonin E.V."/>
            <person name="Delius H."/>
            <person name="Darai C."/>
        </authorList>
    </citation>
    <scope>NUCLEOTIDE SEQUENCE [LARGE SCALE GENOMIC DNA]</scope>
</reference>
<accession>Q91FT3</accession>
<dbReference type="EMBL" id="AF303741">
    <property type="protein sequence ID" value="AAK82100.1"/>
    <property type="molecule type" value="Genomic_DNA"/>
</dbReference>
<reference evidence="2 3" key="14">
    <citation type="journal article" date="1999" name="Virus Genes">
        <title>Identification of a gene cluster within the genome of Chilo iridescent virus encoding enzymes involved in viral DNA replication and processing.</title>
        <authorList>
            <person name="Muller K."/>
            <person name="Tidona C.A."/>
            <person name="Darai G."/>
        </authorList>
    </citation>
    <scope>NUCLEOTIDE SEQUENCE [LARGE SCALE GENOMIC DNA]</scope>
</reference>
<evidence type="ECO:0000256" key="1">
    <source>
        <dbReference type="SAM" id="Phobius"/>
    </source>
</evidence>
<evidence type="ECO:0000313" key="3">
    <source>
        <dbReference type="Proteomes" id="UP000001359"/>
    </source>
</evidence>
<reference evidence="2 3" key="7">
    <citation type="journal article" date="1993" name="J. Gen. Virol.">
        <title>Identification of the gene encoding the major capsid protein of insect iridescent virus type 6 by polymerase chain reaction.</title>
        <authorList>
            <person name="Stohwasser R."/>
            <person name="Raab K."/>
            <person name="Schnitzler P."/>
            <person name="Janssen W."/>
            <person name="Darai G."/>
        </authorList>
    </citation>
    <scope>NUCLEOTIDE SEQUENCE [LARGE SCALE GENOMIC DNA]</scope>
</reference>
<evidence type="ECO:0000313" key="2">
    <source>
        <dbReference type="EMBL" id="AAK82100.1"/>
    </source>
</evidence>
<organismHost>
    <name type="scientific">Gryllus bimaculatus</name>
    <name type="common">Two-spotted cricket</name>
    <dbReference type="NCBI Taxonomy" id="6999"/>
</organismHost>
<reference evidence="2 3" key="11">
    <citation type="journal article" date="1994" name="Virus Genes">
        <title>Chilo iridescent virus encodes a putative helicase belonging to a distinct family within the "DEAD/H" superfamily: implications for the evolution of large DNA viruses.</title>
        <authorList>
            <person name="Sonntag K.C."/>
            <person name="Schnitzler P."/>
            <person name="Koonin E.V."/>
            <person name="Darai G."/>
        </authorList>
    </citation>
    <scope>NUCLEOTIDE SEQUENCE [LARGE SCALE GENOMIC DNA]</scope>
</reference>
<reference evidence="2 3" key="2">
    <citation type="journal article" date="1986" name="Med. Microbiol. Immunol.">
        <title>Insect iridescent virus type 6 induced toxic degenerative hepatitis in mice.</title>
        <authorList>
            <person name="Lorbacher de Ruiz H."/>
            <person name="Gelderblom H."/>
            <person name="Hofmann W."/>
            <person name="Darai G."/>
        </authorList>
    </citation>
    <scope>NUCLEOTIDE SEQUENCE [LARGE SCALE GENOMIC DNA]</scope>
</reference>
<reference evidence="2 3" key="15">
    <citation type="journal article" date="2001" name="Virology">
        <title>Analysis of the first complete DNA sequence of an invertebrate iridovirus: coding strategy of the genome of Chilo iridescent virus.</title>
        <authorList>
            <person name="Jakob N.J."/>
            <person name="Muller K."/>
            <person name="Bahr U."/>
            <person name="Darai G."/>
        </authorList>
    </citation>
    <scope>NUCLEOTIDE SEQUENCE [LARGE SCALE GENOMIC DNA]</scope>
</reference>
<dbReference type="Proteomes" id="UP000001359">
    <property type="component" value="Segment"/>
</dbReference>
<keyword evidence="1" id="KW-0472">Membrane</keyword>
<reference evidence="2 3" key="1">
    <citation type="journal article" date="1984" name="J. Virol.">
        <title>DNA analysis of insect iridescent virus 6: evidence for circular permutation and terminal redundancy.</title>
        <authorList>
            <person name="Delius H."/>
            <person name="Darai G."/>
            <person name="Fluegel R.M."/>
        </authorList>
    </citation>
    <scope>NUCLEOTIDE SEQUENCE [LARGE SCALE GENOMIC DNA]</scope>
</reference>